<evidence type="ECO:0000313" key="1">
    <source>
        <dbReference type="EMBL" id="MBB4662812.1"/>
    </source>
</evidence>
<accession>A0A840IDH0</accession>
<proteinExistence type="predicted"/>
<keyword evidence="2" id="KW-1185">Reference proteome</keyword>
<dbReference type="RefSeq" id="WP_183342281.1">
    <property type="nucleotide sequence ID" value="NZ_JACHNU010000002.1"/>
</dbReference>
<dbReference type="Gene3D" id="3.40.50.300">
    <property type="entry name" value="P-loop containing nucleotide triphosphate hydrolases"/>
    <property type="match status" value="1"/>
</dbReference>
<organism evidence="1 2">
    <name type="scientific">Conexibacter arvalis</name>
    <dbReference type="NCBI Taxonomy" id="912552"/>
    <lineage>
        <taxon>Bacteria</taxon>
        <taxon>Bacillati</taxon>
        <taxon>Actinomycetota</taxon>
        <taxon>Thermoleophilia</taxon>
        <taxon>Solirubrobacterales</taxon>
        <taxon>Conexibacteraceae</taxon>
        <taxon>Conexibacter</taxon>
    </lineage>
</organism>
<dbReference type="Proteomes" id="UP000585272">
    <property type="component" value="Unassembled WGS sequence"/>
</dbReference>
<protein>
    <recommendedName>
        <fullName evidence="3">Sulfotransferase family protein</fullName>
    </recommendedName>
</protein>
<sequence>MKLIGAGVARTATTTQMVALEMLGIGRCYHMRDMMSDLEKSVPLWEAARDGKADWAAIFDGYVTTVDWPSAFFYRELMEVYPDAKVLLSVRDGNAWEASMRETVYAMFYGDSVMAHVLRARYHVDPLWRRYMDVVASISFEQYGPYAGNHHDRESLIAAMERWNEEVKAHVPADRLVIWQPSDGWEPICEALGVPVPSEPLPHVNDTQGFKDMLIGGSLQALNGWWADTHPDAAS</sequence>
<dbReference type="InterPro" id="IPR040632">
    <property type="entry name" value="Sulfotransfer_4"/>
</dbReference>
<dbReference type="Pfam" id="PF17784">
    <property type="entry name" value="Sulfotransfer_4"/>
    <property type="match status" value="1"/>
</dbReference>
<evidence type="ECO:0000313" key="2">
    <source>
        <dbReference type="Proteomes" id="UP000585272"/>
    </source>
</evidence>
<dbReference type="SUPFAM" id="SSF52540">
    <property type="entry name" value="P-loop containing nucleoside triphosphate hydrolases"/>
    <property type="match status" value="1"/>
</dbReference>
<dbReference type="EMBL" id="JACHNU010000002">
    <property type="protein sequence ID" value="MBB4662812.1"/>
    <property type="molecule type" value="Genomic_DNA"/>
</dbReference>
<dbReference type="AlphaFoldDB" id="A0A840IDH0"/>
<name>A0A840IDH0_9ACTN</name>
<reference evidence="1 2" key="1">
    <citation type="submission" date="2020-08" db="EMBL/GenBank/DDBJ databases">
        <title>Genomic Encyclopedia of Archaeal and Bacterial Type Strains, Phase II (KMG-II): from individual species to whole genera.</title>
        <authorList>
            <person name="Goeker M."/>
        </authorList>
    </citation>
    <scope>NUCLEOTIDE SEQUENCE [LARGE SCALE GENOMIC DNA]</scope>
    <source>
        <strain evidence="1 2">DSM 23288</strain>
    </source>
</reference>
<evidence type="ECO:0008006" key="3">
    <source>
        <dbReference type="Google" id="ProtNLM"/>
    </source>
</evidence>
<comment type="caution">
    <text evidence="1">The sequence shown here is derived from an EMBL/GenBank/DDBJ whole genome shotgun (WGS) entry which is preliminary data.</text>
</comment>
<dbReference type="PANTHER" id="PTHR36978">
    <property type="entry name" value="P-LOOP CONTAINING NUCLEOTIDE TRIPHOSPHATE HYDROLASE"/>
    <property type="match status" value="1"/>
</dbReference>
<dbReference type="PANTHER" id="PTHR36978:SF4">
    <property type="entry name" value="P-LOOP CONTAINING NUCLEOSIDE TRIPHOSPHATE HYDROLASE PROTEIN"/>
    <property type="match status" value="1"/>
</dbReference>
<dbReference type="InterPro" id="IPR027417">
    <property type="entry name" value="P-loop_NTPase"/>
</dbReference>
<gene>
    <name evidence="1" type="ORF">BDZ31_002398</name>
</gene>